<evidence type="ECO:0000313" key="1">
    <source>
        <dbReference type="EMBL" id="GKV09309.1"/>
    </source>
</evidence>
<comment type="caution">
    <text evidence="1">The sequence shown here is derived from an EMBL/GenBank/DDBJ whole genome shotgun (WGS) entry which is preliminary data.</text>
</comment>
<name>A0AAV5J3Y6_9ROSI</name>
<proteinExistence type="predicted"/>
<dbReference type="EMBL" id="BPVZ01000030">
    <property type="protein sequence ID" value="GKV09309.1"/>
    <property type="molecule type" value="Genomic_DNA"/>
</dbReference>
<protein>
    <submittedName>
        <fullName evidence="1">Uncharacterized protein</fullName>
    </submittedName>
</protein>
<dbReference type="Proteomes" id="UP001054252">
    <property type="component" value="Unassembled WGS sequence"/>
</dbReference>
<keyword evidence="2" id="KW-1185">Reference proteome</keyword>
<dbReference type="AlphaFoldDB" id="A0AAV5J3Y6"/>
<reference evidence="1 2" key="1">
    <citation type="journal article" date="2021" name="Commun. Biol.">
        <title>The genome of Shorea leprosula (Dipterocarpaceae) highlights the ecological relevance of drought in aseasonal tropical rainforests.</title>
        <authorList>
            <person name="Ng K.K.S."/>
            <person name="Kobayashi M.J."/>
            <person name="Fawcett J.A."/>
            <person name="Hatakeyama M."/>
            <person name="Paape T."/>
            <person name="Ng C.H."/>
            <person name="Ang C.C."/>
            <person name="Tnah L.H."/>
            <person name="Lee C.T."/>
            <person name="Nishiyama T."/>
            <person name="Sese J."/>
            <person name="O'Brien M.J."/>
            <person name="Copetti D."/>
            <person name="Mohd Noor M.I."/>
            <person name="Ong R.C."/>
            <person name="Putra M."/>
            <person name="Sireger I.Z."/>
            <person name="Indrioko S."/>
            <person name="Kosugi Y."/>
            <person name="Izuno A."/>
            <person name="Isagi Y."/>
            <person name="Lee S.L."/>
            <person name="Shimizu K.K."/>
        </authorList>
    </citation>
    <scope>NUCLEOTIDE SEQUENCE [LARGE SCALE GENOMIC DNA]</scope>
    <source>
        <strain evidence="1">214</strain>
    </source>
</reference>
<accession>A0AAV5J3Y6</accession>
<evidence type="ECO:0000313" key="2">
    <source>
        <dbReference type="Proteomes" id="UP001054252"/>
    </source>
</evidence>
<sequence>MSSLLLGSWSFTFGGSCDEEAACDKSLKLALRAIWSDDQ</sequence>
<organism evidence="1 2">
    <name type="scientific">Rubroshorea leprosula</name>
    <dbReference type="NCBI Taxonomy" id="152421"/>
    <lineage>
        <taxon>Eukaryota</taxon>
        <taxon>Viridiplantae</taxon>
        <taxon>Streptophyta</taxon>
        <taxon>Embryophyta</taxon>
        <taxon>Tracheophyta</taxon>
        <taxon>Spermatophyta</taxon>
        <taxon>Magnoliopsida</taxon>
        <taxon>eudicotyledons</taxon>
        <taxon>Gunneridae</taxon>
        <taxon>Pentapetalae</taxon>
        <taxon>rosids</taxon>
        <taxon>malvids</taxon>
        <taxon>Malvales</taxon>
        <taxon>Dipterocarpaceae</taxon>
        <taxon>Rubroshorea</taxon>
    </lineage>
</organism>
<gene>
    <name evidence="1" type="ORF">SLEP1_g20829</name>
</gene>